<protein>
    <submittedName>
        <fullName evidence="2">Uncharacterized protein</fullName>
    </submittedName>
</protein>
<evidence type="ECO:0000313" key="2">
    <source>
        <dbReference type="EMBL" id="KXA95787.1"/>
    </source>
</evidence>
<dbReference type="Proteomes" id="UP000070463">
    <property type="component" value="Unassembled WGS sequence"/>
</dbReference>
<evidence type="ECO:0000256" key="1">
    <source>
        <dbReference type="SAM" id="MobiDB-lite"/>
    </source>
</evidence>
<accession>A0A133UNS3</accession>
<dbReference type="AlphaFoldDB" id="A0A133UNS3"/>
<feature type="region of interest" description="Disordered" evidence="1">
    <location>
        <begin position="1"/>
        <end position="21"/>
    </location>
</feature>
<feature type="non-terminal residue" evidence="2">
    <location>
        <position position="1"/>
    </location>
</feature>
<name>A0A133UNS3_9EURY</name>
<dbReference type="EMBL" id="LHXR01000132">
    <property type="protein sequence ID" value="KXA95787.1"/>
    <property type="molecule type" value="Genomic_DNA"/>
</dbReference>
<reference evidence="2 3" key="1">
    <citation type="journal article" date="2016" name="Sci. Rep.">
        <title>Metabolic traits of an uncultured archaeal lineage -MSBL1- from brine pools of the Red Sea.</title>
        <authorList>
            <person name="Mwirichia R."/>
            <person name="Alam I."/>
            <person name="Rashid M."/>
            <person name="Vinu M."/>
            <person name="Ba-Alawi W."/>
            <person name="Anthony Kamau A."/>
            <person name="Kamanda Ngugi D."/>
            <person name="Goker M."/>
            <person name="Klenk H.P."/>
            <person name="Bajic V."/>
            <person name="Stingl U."/>
        </authorList>
    </citation>
    <scope>NUCLEOTIDE SEQUENCE [LARGE SCALE GENOMIC DNA]</scope>
    <source>
        <strain evidence="2">SCGC-AAA259I09</strain>
    </source>
</reference>
<comment type="caution">
    <text evidence="2">The sequence shown here is derived from an EMBL/GenBank/DDBJ whole genome shotgun (WGS) entry which is preliminary data.</text>
</comment>
<gene>
    <name evidence="2" type="ORF">AKJ37_06585</name>
</gene>
<keyword evidence="3" id="KW-1185">Reference proteome</keyword>
<organism evidence="2 3">
    <name type="scientific">candidate division MSBL1 archaeon SCGC-AAA259I09</name>
    <dbReference type="NCBI Taxonomy" id="1698267"/>
    <lineage>
        <taxon>Archaea</taxon>
        <taxon>Methanobacteriati</taxon>
        <taxon>Methanobacteriota</taxon>
        <taxon>candidate division MSBL1</taxon>
    </lineage>
</organism>
<evidence type="ECO:0000313" key="3">
    <source>
        <dbReference type="Proteomes" id="UP000070463"/>
    </source>
</evidence>
<proteinExistence type="predicted"/>
<sequence>NKKEIPGKTGKRDGKRGSETRRIRLLKEKREKKIRRGGKRSRAEVSAATFSFAESYVWRPSEATGGRGPNGERLRSLSPFAHLPVPYSPLLT</sequence>